<dbReference type="SFLD" id="SFLDS00029">
    <property type="entry name" value="Radical_SAM"/>
    <property type="match status" value="1"/>
</dbReference>
<keyword evidence="2" id="KW-0479">Metal-binding</keyword>
<dbReference type="Gene3D" id="3.20.20.70">
    <property type="entry name" value="Aldolase class I"/>
    <property type="match status" value="1"/>
</dbReference>
<dbReference type="Proteomes" id="UP000680206">
    <property type="component" value="Unassembled WGS sequence"/>
</dbReference>
<gene>
    <name evidence="6" type="ORF">J4709_43630</name>
</gene>
<protein>
    <submittedName>
        <fullName evidence="6">Radical SAM protein</fullName>
    </submittedName>
</protein>
<proteinExistence type="predicted"/>
<comment type="caution">
    <text evidence="6">The sequence shown here is derived from an EMBL/GenBank/DDBJ whole genome shotgun (WGS) entry which is preliminary data.</text>
</comment>
<keyword evidence="7" id="KW-1185">Reference proteome</keyword>
<organism evidence="6 7">
    <name type="scientific">Actinomadura violacea</name>
    <dbReference type="NCBI Taxonomy" id="2819934"/>
    <lineage>
        <taxon>Bacteria</taxon>
        <taxon>Bacillati</taxon>
        <taxon>Actinomycetota</taxon>
        <taxon>Actinomycetes</taxon>
        <taxon>Streptosporangiales</taxon>
        <taxon>Thermomonosporaceae</taxon>
        <taxon>Actinomadura</taxon>
    </lineage>
</organism>
<dbReference type="PANTHER" id="PTHR11228:SF7">
    <property type="entry name" value="PQQA PEPTIDE CYCLASE"/>
    <property type="match status" value="1"/>
</dbReference>
<dbReference type="PANTHER" id="PTHR11228">
    <property type="entry name" value="RADICAL SAM DOMAIN PROTEIN"/>
    <property type="match status" value="1"/>
</dbReference>
<evidence type="ECO:0000313" key="6">
    <source>
        <dbReference type="EMBL" id="MBO2464485.1"/>
    </source>
</evidence>
<dbReference type="CDD" id="cd01335">
    <property type="entry name" value="Radical_SAM"/>
    <property type="match status" value="1"/>
</dbReference>
<dbReference type="Pfam" id="PF04055">
    <property type="entry name" value="Radical_SAM"/>
    <property type="match status" value="1"/>
</dbReference>
<dbReference type="EMBL" id="JAGEPF010000035">
    <property type="protein sequence ID" value="MBO2464485.1"/>
    <property type="molecule type" value="Genomic_DNA"/>
</dbReference>
<evidence type="ECO:0000256" key="4">
    <source>
        <dbReference type="ARBA" id="ARBA00023014"/>
    </source>
</evidence>
<dbReference type="SUPFAM" id="SSF102114">
    <property type="entry name" value="Radical SAM enzymes"/>
    <property type="match status" value="1"/>
</dbReference>
<dbReference type="InterPro" id="IPR058240">
    <property type="entry name" value="rSAM_sf"/>
</dbReference>
<evidence type="ECO:0000256" key="1">
    <source>
        <dbReference type="ARBA" id="ARBA00022691"/>
    </source>
</evidence>
<keyword evidence="4" id="KW-0411">Iron-sulfur</keyword>
<keyword evidence="3" id="KW-0408">Iron</keyword>
<feature type="domain" description="Radical SAM core" evidence="5">
    <location>
        <begin position="84"/>
        <end position="233"/>
    </location>
</feature>
<sequence>MHQLISSPFLGDYMVLKPGHARGIKVSRAAYAELAEAKTFPAWLASAAARAWGIDLHQEPTAGRLLIRRESTYAFGKATYELNLGCNYDCEHCYLGLKTFEGLEWQARERLLETIRDAGVLWLQLTGGEPMVDRLFAAVHTKAYELGMMIEILTNGSRLANSKILDLLTTYRPSKMSLSVYGATAETYDGLTRRPGSFRRFMRGLTAAHEAGLQLDLSLIITDRNAHEVEAMRGLAERFGLRYREYAQMSPTIHGGGETLPSQSPQFLRKRAPFRGCDAGHTSFHVDPFGRASICKIGREPNIDLTREGPPGLTRLAGISDNLLLRQGGCTGCTLQGTCGTCMPLVQLYRSAKAPLATYCQHKEPRKEVAQ</sequence>
<name>A0ABS3S8C8_9ACTN</name>
<accession>A0ABS3S8C8</accession>
<evidence type="ECO:0000256" key="2">
    <source>
        <dbReference type="ARBA" id="ARBA00022723"/>
    </source>
</evidence>
<reference evidence="6 7" key="1">
    <citation type="submission" date="2021-03" db="EMBL/GenBank/DDBJ databases">
        <title>Actinomadura violae sp. nov., isolated from lichen in Thailand.</title>
        <authorList>
            <person name="Kanchanasin P."/>
            <person name="Saeng-In P."/>
            <person name="Phongsopitanun W."/>
            <person name="Yuki M."/>
            <person name="Kudo T."/>
            <person name="Ohkuma M."/>
            <person name="Tanasupawat S."/>
        </authorList>
    </citation>
    <scope>NUCLEOTIDE SEQUENCE [LARGE SCALE GENOMIC DNA]</scope>
    <source>
        <strain evidence="6 7">LCR2-06</strain>
    </source>
</reference>
<dbReference type="SFLD" id="SFLDG01067">
    <property type="entry name" value="SPASM/twitch_domain_containing"/>
    <property type="match status" value="1"/>
</dbReference>
<keyword evidence="1" id="KW-0949">S-adenosyl-L-methionine</keyword>
<evidence type="ECO:0000259" key="5">
    <source>
        <dbReference type="Pfam" id="PF04055"/>
    </source>
</evidence>
<evidence type="ECO:0000256" key="3">
    <source>
        <dbReference type="ARBA" id="ARBA00023004"/>
    </source>
</evidence>
<dbReference type="InterPro" id="IPR050377">
    <property type="entry name" value="Radical_SAM_PqqE_MftC-like"/>
</dbReference>
<dbReference type="RefSeq" id="WP_208250999.1">
    <property type="nucleotide sequence ID" value="NZ_JAGEPF010000035.1"/>
</dbReference>
<dbReference type="InterPro" id="IPR007197">
    <property type="entry name" value="rSAM"/>
</dbReference>
<dbReference type="InterPro" id="IPR013785">
    <property type="entry name" value="Aldolase_TIM"/>
</dbReference>
<evidence type="ECO:0000313" key="7">
    <source>
        <dbReference type="Proteomes" id="UP000680206"/>
    </source>
</evidence>